<comment type="caution">
    <text evidence="3">The sequence shown here is derived from an EMBL/GenBank/DDBJ whole genome shotgun (WGS) entry which is preliminary data.</text>
</comment>
<reference evidence="3 4" key="1">
    <citation type="submission" date="2019-02" db="EMBL/GenBank/DDBJ databases">
        <title>Aquabacterium sp. strain KMB7.</title>
        <authorList>
            <person name="Chen W.-M."/>
        </authorList>
    </citation>
    <scope>NUCLEOTIDE SEQUENCE [LARGE SCALE GENOMIC DNA]</scope>
    <source>
        <strain evidence="3 4">KMB7</strain>
    </source>
</reference>
<dbReference type="InterPro" id="IPR002656">
    <property type="entry name" value="Acyl_transf_3_dom"/>
</dbReference>
<dbReference type="Proteomes" id="UP000292120">
    <property type="component" value="Unassembled WGS sequence"/>
</dbReference>
<feature type="transmembrane region" description="Helical" evidence="1">
    <location>
        <begin position="7"/>
        <end position="25"/>
    </location>
</feature>
<gene>
    <name evidence="3" type="ORF">EYS42_04220</name>
</gene>
<dbReference type="RefSeq" id="WP_130966629.1">
    <property type="nucleotide sequence ID" value="NZ_SIXI01000002.1"/>
</dbReference>
<organism evidence="3 4">
    <name type="scientific">Aquabacterium lacunae</name>
    <dbReference type="NCBI Taxonomy" id="2528630"/>
    <lineage>
        <taxon>Bacteria</taxon>
        <taxon>Pseudomonadati</taxon>
        <taxon>Pseudomonadota</taxon>
        <taxon>Betaproteobacteria</taxon>
        <taxon>Burkholderiales</taxon>
        <taxon>Aquabacterium</taxon>
    </lineage>
</organism>
<feature type="transmembrane region" description="Helical" evidence="1">
    <location>
        <begin position="45"/>
        <end position="61"/>
    </location>
</feature>
<feature type="transmembrane region" description="Helical" evidence="1">
    <location>
        <begin position="156"/>
        <end position="176"/>
    </location>
</feature>
<dbReference type="GO" id="GO:0016747">
    <property type="term" value="F:acyltransferase activity, transferring groups other than amino-acyl groups"/>
    <property type="evidence" value="ECO:0007669"/>
    <property type="project" value="InterPro"/>
</dbReference>
<dbReference type="Pfam" id="PF01757">
    <property type="entry name" value="Acyl_transf_3"/>
    <property type="match status" value="1"/>
</dbReference>
<dbReference type="GO" id="GO:0000271">
    <property type="term" value="P:polysaccharide biosynthetic process"/>
    <property type="evidence" value="ECO:0007669"/>
    <property type="project" value="TreeGrafter"/>
</dbReference>
<evidence type="ECO:0000256" key="1">
    <source>
        <dbReference type="SAM" id="Phobius"/>
    </source>
</evidence>
<keyword evidence="4" id="KW-1185">Reference proteome</keyword>
<feature type="transmembrane region" description="Helical" evidence="1">
    <location>
        <begin position="121"/>
        <end position="144"/>
    </location>
</feature>
<protein>
    <submittedName>
        <fullName evidence="3">Acyltransferase</fullName>
    </submittedName>
</protein>
<feature type="transmembrane region" description="Helical" evidence="1">
    <location>
        <begin position="285"/>
        <end position="304"/>
    </location>
</feature>
<feature type="transmembrane region" description="Helical" evidence="1">
    <location>
        <begin position="196"/>
        <end position="216"/>
    </location>
</feature>
<dbReference type="PANTHER" id="PTHR23028:SF53">
    <property type="entry name" value="ACYL_TRANSF_3 DOMAIN-CONTAINING PROTEIN"/>
    <property type="match status" value="1"/>
</dbReference>
<feature type="transmembrane region" description="Helical" evidence="1">
    <location>
        <begin position="223"/>
        <end position="244"/>
    </location>
</feature>
<dbReference type="PANTHER" id="PTHR23028">
    <property type="entry name" value="ACETYLTRANSFERASE"/>
    <property type="match status" value="1"/>
</dbReference>
<accession>A0A4Q9H3I7</accession>
<keyword evidence="3" id="KW-0808">Transferase</keyword>
<keyword evidence="1" id="KW-0472">Membrane</keyword>
<proteinExistence type="predicted"/>
<dbReference type="OrthoDB" id="9814807at2"/>
<dbReference type="GO" id="GO:0016020">
    <property type="term" value="C:membrane"/>
    <property type="evidence" value="ECO:0007669"/>
    <property type="project" value="TreeGrafter"/>
</dbReference>
<name>A0A4Q9H3I7_9BURK</name>
<dbReference type="EMBL" id="SIXI01000002">
    <property type="protein sequence ID" value="TBO32415.1"/>
    <property type="molecule type" value="Genomic_DNA"/>
</dbReference>
<evidence type="ECO:0000313" key="3">
    <source>
        <dbReference type="EMBL" id="TBO32415.1"/>
    </source>
</evidence>
<keyword evidence="1" id="KW-1133">Transmembrane helix</keyword>
<evidence type="ECO:0000313" key="4">
    <source>
        <dbReference type="Proteomes" id="UP000292120"/>
    </source>
</evidence>
<evidence type="ECO:0000259" key="2">
    <source>
        <dbReference type="Pfam" id="PF01757"/>
    </source>
</evidence>
<keyword evidence="1" id="KW-0812">Transmembrane</keyword>
<dbReference type="AlphaFoldDB" id="A0A4Q9H3I7"/>
<feature type="transmembrane region" description="Helical" evidence="1">
    <location>
        <begin position="82"/>
        <end position="101"/>
    </location>
</feature>
<feature type="domain" description="Acyltransferase 3" evidence="2">
    <location>
        <begin position="4"/>
        <end position="299"/>
    </location>
</feature>
<feature type="transmembrane region" description="Helical" evidence="1">
    <location>
        <begin position="256"/>
        <end position="273"/>
    </location>
</feature>
<keyword evidence="3" id="KW-0012">Acyltransferase</keyword>
<dbReference type="InterPro" id="IPR050879">
    <property type="entry name" value="Acyltransferase_3"/>
</dbReference>
<sequence>MYLNLQVVRGVAAMMVVMFHALRMAPTYGLDTGWLGRSGEWGSCGVDVFFVLSGVVLTLSVDKTMPQARAFFMARCRRVVPLYATLTVLLVLLPLVLPALFRGQPPAWTHALASLVFSSQWLIGQMPVLYVGWSLEYEMLFYAAMSLCLLTRNMRLVLWGCSGLLLMGVVAGLPPVVIEFVLGVLVARTLHVGARWGMVLSLVGVGGLCASAGILFDVESWRALIWGLPAALMLAGLIRMPQIAPGLGSFLGEASYSIYLIQVFALPAVYKVVQRWLAAMPADAVTMLAVVSTVCAGVLVHLFVEKPLARMTTHGARTPKGAPAKAHAS</sequence>